<dbReference type="EMBL" id="JACHIF010000001">
    <property type="protein sequence ID" value="MBB5036139.1"/>
    <property type="molecule type" value="Genomic_DNA"/>
</dbReference>
<dbReference type="SUPFAM" id="SSF56281">
    <property type="entry name" value="Metallo-hydrolase/oxidoreductase"/>
    <property type="match status" value="1"/>
</dbReference>
<feature type="domain" description="Metallo-beta-lactamase" evidence="1">
    <location>
        <begin position="16"/>
        <end position="211"/>
    </location>
</feature>
<dbReference type="PANTHER" id="PTHR42951:SF22">
    <property type="entry name" value="METALLO BETA-LACTAMASE SUPERFAMILY LIPOPROTEIN"/>
    <property type="match status" value="1"/>
</dbReference>
<dbReference type="CDD" id="cd07726">
    <property type="entry name" value="ST1585-like_MBL-fold"/>
    <property type="match status" value="1"/>
</dbReference>
<evidence type="ECO:0000313" key="2">
    <source>
        <dbReference type="EMBL" id="MBB5036139.1"/>
    </source>
</evidence>
<dbReference type="InterPro" id="IPR036866">
    <property type="entry name" value="RibonucZ/Hydroxyglut_hydro"/>
</dbReference>
<name>A0A7W8DN37_9BACT</name>
<proteinExistence type="predicted"/>
<dbReference type="AlphaFoldDB" id="A0A7W8DN37"/>
<dbReference type="InterPro" id="IPR001279">
    <property type="entry name" value="Metallo-B-lactamas"/>
</dbReference>
<dbReference type="PANTHER" id="PTHR42951">
    <property type="entry name" value="METALLO-BETA-LACTAMASE DOMAIN-CONTAINING"/>
    <property type="match status" value="1"/>
</dbReference>
<dbReference type="InterPro" id="IPR037482">
    <property type="entry name" value="ST1585_MBL-fold"/>
</dbReference>
<gene>
    <name evidence="2" type="ORF">HNQ64_000373</name>
</gene>
<dbReference type="Pfam" id="PF00753">
    <property type="entry name" value="Lactamase_B"/>
    <property type="match status" value="1"/>
</dbReference>
<evidence type="ECO:0000313" key="3">
    <source>
        <dbReference type="Proteomes" id="UP000534294"/>
    </source>
</evidence>
<comment type="caution">
    <text evidence="2">The sequence shown here is derived from an EMBL/GenBank/DDBJ whole genome shotgun (WGS) entry which is preliminary data.</text>
</comment>
<organism evidence="2 3">
    <name type="scientific">Prosthecobacter dejongeii</name>
    <dbReference type="NCBI Taxonomy" id="48465"/>
    <lineage>
        <taxon>Bacteria</taxon>
        <taxon>Pseudomonadati</taxon>
        <taxon>Verrucomicrobiota</taxon>
        <taxon>Verrucomicrobiia</taxon>
        <taxon>Verrucomicrobiales</taxon>
        <taxon>Verrucomicrobiaceae</taxon>
        <taxon>Prosthecobacter</taxon>
    </lineage>
</organism>
<keyword evidence="2" id="KW-0378">Hydrolase</keyword>
<reference evidence="2 3" key="1">
    <citation type="submission" date="2020-08" db="EMBL/GenBank/DDBJ databases">
        <title>Genomic Encyclopedia of Type Strains, Phase IV (KMG-IV): sequencing the most valuable type-strain genomes for metagenomic binning, comparative biology and taxonomic classification.</title>
        <authorList>
            <person name="Goeker M."/>
        </authorList>
    </citation>
    <scope>NUCLEOTIDE SEQUENCE [LARGE SCALE GENOMIC DNA]</scope>
    <source>
        <strain evidence="2 3">DSM 12251</strain>
    </source>
</reference>
<dbReference type="Proteomes" id="UP000534294">
    <property type="component" value="Unassembled WGS sequence"/>
</dbReference>
<dbReference type="RefSeq" id="WP_184204628.1">
    <property type="nucleotide sequence ID" value="NZ_JACHIF010000001.1"/>
</dbReference>
<dbReference type="Gene3D" id="3.60.15.10">
    <property type="entry name" value="Ribonuclease Z/Hydroxyacylglutathione hydrolase-like"/>
    <property type="match status" value="1"/>
</dbReference>
<dbReference type="SMART" id="SM00849">
    <property type="entry name" value="Lactamase_B"/>
    <property type="match status" value="1"/>
</dbReference>
<keyword evidence="3" id="KW-1185">Reference proteome</keyword>
<dbReference type="InterPro" id="IPR050855">
    <property type="entry name" value="NDM-1-like"/>
</dbReference>
<protein>
    <submittedName>
        <fullName evidence="2">Glyoxylase-like metal-dependent hydrolase (Beta-lactamase superfamily II)</fullName>
    </submittedName>
</protein>
<dbReference type="GO" id="GO:0016787">
    <property type="term" value="F:hydrolase activity"/>
    <property type="evidence" value="ECO:0007669"/>
    <property type="project" value="UniProtKB-KW"/>
</dbReference>
<accession>A0A7W8DN37</accession>
<sequence length="297" mass="32750">MRVHTLDLQFQNTPGLIAAYLVESGHELALIETGPGSTLPALQQALQLKGFQPKDVRHVLVTHIHLDHAGAAGWWAQQGAQVYCHPSAARHLVDPSRLVDSARRVYAEQMDTLWGAMLPAPEDNVTALADGESIHIGETQITAWDTPGHARHHHAFVMGDACFTGDVAGLRLGPQPYLSVTSAPPQFDPPAYIASVDRLLAAKFSRLYLTHFGEVTEVENHLSGYRRRIEEVHQKVRGWISQGLSAEAIETHYREDEKALATATGLTPKDWQRHEIINSTQMCAAGVRLYVEKNASI</sequence>
<evidence type="ECO:0000259" key="1">
    <source>
        <dbReference type="SMART" id="SM00849"/>
    </source>
</evidence>